<keyword evidence="2" id="KW-0812">Transmembrane</keyword>
<name>A0ABV5MLM5_9ACTN</name>
<comment type="caution">
    <text evidence="3">The sequence shown here is derived from an EMBL/GenBank/DDBJ whole genome shotgun (WGS) entry which is preliminary data.</text>
</comment>
<sequence length="79" mass="8016">MPTVQGDRGPQRKPAPKPPASDPLTSALIAVIVLCVLAVVVVIVVELAAGGSPRLTVGALGAFAGVLAATTKLVRHVRR</sequence>
<keyword evidence="2" id="KW-1133">Transmembrane helix</keyword>
<organism evidence="3 4">
    <name type="scientific">Dactylosporangium vinaceum</name>
    <dbReference type="NCBI Taxonomy" id="53362"/>
    <lineage>
        <taxon>Bacteria</taxon>
        <taxon>Bacillati</taxon>
        <taxon>Actinomycetota</taxon>
        <taxon>Actinomycetes</taxon>
        <taxon>Micromonosporales</taxon>
        <taxon>Micromonosporaceae</taxon>
        <taxon>Dactylosporangium</taxon>
    </lineage>
</organism>
<dbReference type="RefSeq" id="WP_223100571.1">
    <property type="nucleotide sequence ID" value="NZ_CP061913.1"/>
</dbReference>
<keyword evidence="4" id="KW-1185">Reference proteome</keyword>
<feature type="transmembrane region" description="Helical" evidence="2">
    <location>
        <begin position="55"/>
        <end position="74"/>
    </location>
</feature>
<gene>
    <name evidence="3" type="ORF">ACFFTR_42375</name>
</gene>
<evidence type="ECO:0000256" key="2">
    <source>
        <dbReference type="SAM" id="Phobius"/>
    </source>
</evidence>
<proteinExistence type="predicted"/>
<protein>
    <submittedName>
        <fullName evidence="3">Uncharacterized protein</fullName>
    </submittedName>
</protein>
<dbReference type="EMBL" id="JBHMCA010000069">
    <property type="protein sequence ID" value="MFB9449764.1"/>
    <property type="molecule type" value="Genomic_DNA"/>
</dbReference>
<evidence type="ECO:0000313" key="3">
    <source>
        <dbReference type="EMBL" id="MFB9449764.1"/>
    </source>
</evidence>
<feature type="region of interest" description="Disordered" evidence="1">
    <location>
        <begin position="1"/>
        <end position="22"/>
    </location>
</feature>
<reference evidence="3 4" key="1">
    <citation type="submission" date="2024-09" db="EMBL/GenBank/DDBJ databases">
        <authorList>
            <person name="Sun Q."/>
            <person name="Mori K."/>
        </authorList>
    </citation>
    <scope>NUCLEOTIDE SEQUENCE [LARGE SCALE GENOMIC DNA]</scope>
    <source>
        <strain evidence="3 4">JCM 3307</strain>
    </source>
</reference>
<evidence type="ECO:0000256" key="1">
    <source>
        <dbReference type="SAM" id="MobiDB-lite"/>
    </source>
</evidence>
<keyword evidence="2" id="KW-0472">Membrane</keyword>
<evidence type="ECO:0000313" key="4">
    <source>
        <dbReference type="Proteomes" id="UP001589608"/>
    </source>
</evidence>
<accession>A0ABV5MLM5</accession>
<dbReference type="Proteomes" id="UP001589608">
    <property type="component" value="Unassembled WGS sequence"/>
</dbReference>
<feature type="transmembrane region" description="Helical" evidence="2">
    <location>
        <begin position="27"/>
        <end position="49"/>
    </location>
</feature>